<evidence type="ECO:0000256" key="3">
    <source>
        <dbReference type="ARBA" id="ARBA00022960"/>
    </source>
</evidence>
<comment type="pathway">
    <text evidence="1">Cell wall biogenesis; peptidoglycan biosynthesis.</text>
</comment>
<evidence type="ECO:0000256" key="5">
    <source>
        <dbReference type="ARBA" id="ARBA00023316"/>
    </source>
</evidence>
<dbReference type="InterPro" id="IPR005490">
    <property type="entry name" value="LD_TPept_cat_dom"/>
</dbReference>
<evidence type="ECO:0000256" key="2">
    <source>
        <dbReference type="ARBA" id="ARBA00022679"/>
    </source>
</evidence>
<feature type="domain" description="L,D-TPase catalytic" evidence="8">
    <location>
        <begin position="165"/>
        <end position="235"/>
    </location>
</feature>
<evidence type="ECO:0000256" key="4">
    <source>
        <dbReference type="ARBA" id="ARBA00022984"/>
    </source>
</evidence>
<keyword evidence="3" id="KW-0133">Cell shape</keyword>
<proteinExistence type="predicted"/>
<evidence type="ECO:0000313" key="9">
    <source>
        <dbReference type="EMBL" id="GAA1960335.1"/>
    </source>
</evidence>
<name>A0ABN2QYG9_9ACTN</name>
<keyword evidence="4" id="KW-0573">Peptidoglycan synthesis</keyword>
<dbReference type="RefSeq" id="WP_344044664.1">
    <property type="nucleotide sequence ID" value="NZ_BAAAPB010000002.1"/>
</dbReference>
<feature type="domain" description="Peptidoglycan binding-like" evidence="7">
    <location>
        <begin position="36"/>
        <end position="88"/>
    </location>
</feature>
<evidence type="ECO:0000259" key="7">
    <source>
        <dbReference type="Pfam" id="PF01471"/>
    </source>
</evidence>
<dbReference type="SUPFAM" id="SSF141523">
    <property type="entry name" value="L,D-transpeptidase catalytic domain-like"/>
    <property type="match status" value="1"/>
</dbReference>
<keyword evidence="10" id="KW-1185">Reference proteome</keyword>
<dbReference type="Pfam" id="PF01471">
    <property type="entry name" value="PG_binding_1"/>
    <property type="match status" value="1"/>
</dbReference>
<evidence type="ECO:0000313" key="10">
    <source>
        <dbReference type="Proteomes" id="UP001500571"/>
    </source>
</evidence>
<comment type="caution">
    <text evidence="9">The sequence shown here is derived from an EMBL/GenBank/DDBJ whole genome shotgun (WGS) entry which is preliminary data.</text>
</comment>
<dbReference type="InterPro" id="IPR038063">
    <property type="entry name" value="Transpep_catalytic_dom"/>
</dbReference>
<dbReference type="Pfam" id="PF03734">
    <property type="entry name" value="YkuD"/>
    <property type="match status" value="1"/>
</dbReference>
<dbReference type="InterPro" id="IPR002477">
    <property type="entry name" value="Peptidoglycan-bd-like"/>
</dbReference>
<dbReference type="CDD" id="cd16913">
    <property type="entry name" value="YkuD_like"/>
    <property type="match status" value="1"/>
</dbReference>
<dbReference type="Proteomes" id="UP001500571">
    <property type="component" value="Unassembled WGS sequence"/>
</dbReference>
<dbReference type="EMBL" id="BAAAPB010000002">
    <property type="protein sequence ID" value="GAA1960335.1"/>
    <property type="molecule type" value="Genomic_DNA"/>
</dbReference>
<organism evidence="9 10">
    <name type="scientific">Nocardioides panacihumi</name>
    <dbReference type="NCBI Taxonomy" id="400774"/>
    <lineage>
        <taxon>Bacteria</taxon>
        <taxon>Bacillati</taxon>
        <taxon>Actinomycetota</taxon>
        <taxon>Actinomycetes</taxon>
        <taxon>Propionibacteriales</taxon>
        <taxon>Nocardioidaceae</taxon>
        <taxon>Nocardioides</taxon>
    </lineage>
</organism>
<evidence type="ECO:0000256" key="6">
    <source>
        <dbReference type="SAM" id="SignalP"/>
    </source>
</evidence>
<reference evidence="9 10" key="1">
    <citation type="journal article" date="2019" name="Int. J. Syst. Evol. Microbiol.">
        <title>The Global Catalogue of Microorganisms (GCM) 10K type strain sequencing project: providing services to taxonomists for standard genome sequencing and annotation.</title>
        <authorList>
            <consortium name="The Broad Institute Genomics Platform"/>
            <consortium name="The Broad Institute Genome Sequencing Center for Infectious Disease"/>
            <person name="Wu L."/>
            <person name="Ma J."/>
        </authorList>
    </citation>
    <scope>NUCLEOTIDE SEQUENCE [LARGE SCALE GENOMIC DNA]</scope>
    <source>
        <strain evidence="9 10">JCM 15309</strain>
    </source>
</reference>
<sequence>MRCLATLLKTGLTTGLTALLTTGLALPADASGTSWIREAQRDLNALHCDAGPVDGQVGAHTRSAVVRLQSRHGLPTNGRLDRPTRRLLRSGDADRCDQRPVPRHSGSGRRVVISQAQNWLWLVASGGQVVAQAGIVDNPAVLHKGTWHTGSYCGRPARVRLNRSGSLWLDDFVRFAPCGIGFHRIPRRMSTGAQIHPDWYLGTNLAGDSHGCIRLSQRMADRVWDFTAGRTTTVKVL</sequence>
<keyword evidence="6" id="KW-0732">Signal</keyword>
<feature type="chain" id="PRO_5047002157" description="Murein L,D-transpeptidase" evidence="6">
    <location>
        <begin position="28"/>
        <end position="237"/>
    </location>
</feature>
<dbReference type="Gene3D" id="2.40.440.10">
    <property type="entry name" value="L,D-transpeptidase catalytic domain-like"/>
    <property type="match status" value="1"/>
</dbReference>
<feature type="signal peptide" evidence="6">
    <location>
        <begin position="1"/>
        <end position="27"/>
    </location>
</feature>
<evidence type="ECO:0000256" key="1">
    <source>
        <dbReference type="ARBA" id="ARBA00004752"/>
    </source>
</evidence>
<keyword evidence="2" id="KW-0808">Transferase</keyword>
<keyword evidence="5" id="KW-0961">Cell wall biogenesis/degradation</keyword>
<protein>
    <recommendedName>
        <fullName evidence="11">Murein L,D-transpeptidase</fullName>
    </recommendedName>
</protein>
<dbReference type="InterPro" id="IPR036366">
    <property type="entry name" value="PGBDSf"/>
</dbReference>
<gene>
    <name evidence="9" type="ORF">GCM10009798_19920</name>
</gene>
<evidence type="ECO:0000259" key="8">
    <source>
        <dbReference type="Pfam" id="PF03734"/>
    </source>
</evidence>
<evidence type="ECO:0008006" key="11">
    <source>
        <dbReference type="Google" id="ProtNLM"/>
    </source>
</evidence>
<dbReference type="SUPFAM" id="SSF47090">
    <property type="entry name" value="PGBD-like"/>
    <property type="match status" value="1"/>
</dbReference>
<accession>A0ABN2QYG9</accession>
<dbReference type="Gene3D" id="1.10.101.10">
    <property type="entry name" value="PGBD-like superfamily/PGBD"/>
    <property type="match status" value="1"/>
</dbReference>
<dbReference type="InterPro" id="IPR036365">
    <property type="entry name" value="PGBD-like_sf"/>
</dbReference>